<dbReference type="OrthoDB" id="417276at2"/>
<protein>
    <recommendedName>
        <fullName evidence="3">HetZ-related protein 2</fullName>
    </recommendedName>
</protein>
<proteinExistence type="predicted"/>
<evidence type="ECO:0000313" key="2">
    <source>
        <dbReference type="Proteomes" id="UP000186868"/>
    </source>
</evidence>
<comment type="caution">
    <text evidence="1">The sequence shown here is derived from an EMBL/GenBank/DDBJ whole genome shotgun (WGS) entry which is preliminary data.</text>
</comment>
<reference evidence="1 2" key="1">
    <citation type="submission" date="2016-11" db="EMBL/GenBank/DDBJ databases">
        <title>Draft Genome Sequences of Nine Cyanobacterial Strains from Diverse Habitats.</title>
        <authorList>
            <person name="Zhu T."/>
            <person name="Hou S."/>
            <person name="Lu X."/>
            <person name="Hess W.R."/>
        </authorList>
    </citation>
    <scope>NUCLEOTIDE SEQUENCE [LARGE SCALE GENOMIC DNA]</scope>
    <source>
        <strain evidence="1 2">NIES-593</strain>
    </source>
</reference>
<dbReference type="Proteomes" id="UP000186868">
    <property type="component" value="Unassembled WGS sequence"/>
</dbReference>
<organism evidence="1 2">
    <name type="scientific">Hydrococcus rivularis NIES-593</name>
    <dbReference type="NCBI Taxonomy" id="1921803"/>
    <lineage>
        <taxon>Bacteria</taxon>
        <taxon>Bacillati</taxon>
        <taxon>Cyanobacteriota</taxon>
        <taxon>Cyanophyceae</taxon>
        <taxon>Pleurocapsales</taxon>
        <taxon>Hydrococcaceae</taxon>
        <taxon>Hydrococcus</taxon>
    </lineage>
</organism>
<dbReference type="InterPro" id="IPR048033">
    <property type="entry name" value="HetZ-rel_2"/>
</dbReference>
<evidence type="ECO:0000313" key="1">
    <source>
        <dbReference type="EMBL" id="OKH20838.1"/>
    </source>
</evidence>
<keyword evidence="2" id="KW-1185">Reference proteome</keyword>
<name>A0A1U7HBC5_9CYAN</name>
<dbReference type="STRING" id="1921803.NIES593_17435"/>
<evidence type="ECO:0008006" key="3">
    <source>
        <dbReference type="Google" id="ProtNLM"/>
    </source>
</evidence>
<gene>
    <name evidence="1" type="ORF">NIES593_17435</name>
</gene>
<dbReference type="NCBIfam" id="NF037965">
    <property type="entry name" value="HetZ_rel_2"/>
    <property type="match status" value="1"/>
</dbReference>
<dbReference type="RefSeq" id="WP_073600840.1">
    <property type="nucleotide sequence ID" value="NZ_MRCB01000026.1"/>
</dbReference>
<dbReference type="EMBL" id="MRCB01000026">
    <property type="protein sequence ID" value="OKH20838.1"/>
    <property type="molecule type" value="Genomic_DNA"/>
</dbReference>
<sequence>MNKVAEELERFWHSRLLKDQPEQPQRERDSIINWLLGEDRARVEDFAPERLAIARQGMDYRYRILCQRYLNVHPTKAYRNLINRLGSIVMLRNKIRTWVALSRDRQRAVNDVLQEVIQEMLNSDRYIQGQIAWIARCTKNERLRNSLLLTSIEEYCLRPVRNQPLLVYRFVNYLRRTQRGGMTQVPQKEMVRLISEEINSDESDASVSLLDARAIAEYQETQTWEEKQVLRHRVQQEFEAHLAEKVGQEAVQWLRLYLQGRSQEAIAQSLNLPIKQVYRLREKIGYHAIRVFAMKGNPELVANWLEISPREHNLGLTPKQWEMFWQQLTPIQRQIVEQMKVGQGLDAIAQELGWKKSQLFGEWSKLYLMAQELRGDSS</sequence>
<dbReference type="AlphaFoldDB" id="A0A1U7HBC5"/>
<accession>A0A1U7HBC5</accession>